<comment type="cofactor">
    <cofactor evidence="1">
        <name>FMN</name>
        <dbReference type="ChEBI" id="CHEBI:58210"/>
    </cofactor>
</comment>
<dbReference type="AlphaFoldDB" id="A0A1H6DVX9"/>
<dbReference type="CDD" id="cd02803">
    <property type="entry name" value="OYE_like_FMN_family"/>
    <property type="match status" value="1"/>
</dbReference>
<organism evidence="12 13">
    <name type="scientific">Thermomonospora echinospora</name>
    <dbReference type="NCBI Taxonomy" id="1992"/>
    <lineage>
        <taxon>Bacteria</taxon>
        <taxon>Bacillati</taxon>
        <taxon>Actinomycetota</taxon>
        <taxon>Actinomycetes</taxon>
        <taxon>Streptosporangiales</taxon>
        <taxon>Thermomonosporaceae</taxon>
        <taxon>Thermomonospora</taxon>
    </lineage>
</organism>
<dbReference type="RefSeq" id="WP_103943547.1">
    <property type="nucleotide sequence ID" value="NZ_FNVO01000022.1"/>
</dbReference>
<dbReference type="InterPro" id="IPR023753">
    <property type="entry name" value="FAD/NAD-binding_dom"/>
</dbReference>
<proteinExistence type="inferred from homology"/>
<evidence type="ECO:0000259" key="10">
    <source>
        <dbReference type="Pfam" id="PF00724"/>
    </source>
</evidence>
<dbReference type="PANTHER" id="PTHR42917:SF2">
    <property type="entry name" value="2,4-DIENOYL-COA REDUCTASE [(2E)-ENOYL-COA-PRODUCING]"/>
    <property type="match status" value="1"/>
</dbReference>
<dbReference type="InterPro" id="IPR013785">
    <property type="entry name" value="Aldolase_TIM"/>
</dbReference>
<evidence type="ECO:0000313" key="13">
    <source>
        <dbReference type="Proteomes" id="UP000236723"/>
    </source>
</evidence>
<sequence>MTLQALSRPGRIGSLDLKNRVIKSPQTTALANQDGTVTQRLVNHYKRLAEGGVGLIMVEYSYVDDDASKSIHAQLGISRREHIPGLGWLVDEVHAAGAKIGIQLEHCGRQKFLGTAPIKAASEVSWDYVESQYGQRPAPMTEAEIAGVVAAFADAAERAYLARFDMVEVHAGHGYLLTNFLSPHTNKRTDRYGGSFENRARLTLEVAAAIRARIPRDFPLSFRLSVTDYEADGIPIEESVELARRLEEAGVDVIHASGGHHALMEYEVSPWYMPRAPHRWGWEKIKEAVSVPVIGSGSLVSPVVAAEILESGSADFVSLGRAMLADPDWTRKAQEGRLLDIVPCIRCNDGCLDRGLNVGRSTGCTVNPAMGEEYRYPVEPAPAPRRAAVVGGGPAGLRAAAVLADRGHEVTLFEPGPLGGSLVAATRSARKQDLADLRAHLVHQIEARKVTVVAERADAAMLAGYDLVMVATGGVARPLDGARHARDLTDPGEVASPVVVAGGGLTGVDTALWLADAGHDVTIVEAAPALLANREVFTDAGALPGLLVEAGVKVITGTTVTGADDGGARTADGGSIPAATVLAATGYTTDPALADAVRETGAQVVVLGGARRPGRVLDALHDAFFAARPA</sequence>
<accession>A0A1H6DVX9</accession>
<protein>
    <submittedName>
        <fullName evidence="12">2,4-dienoyl-CoA reductase</fullName>
    </submittedName>
</protein>
<evidence type="ECO:0000256" key="7">
    <source>
        <dbReference type="ARBA" id="ARBA00023002"/>
    </source>
</evidence>
<comment type="similarity">
    <text evidence="3">In the N-terminal section; belongs to the NADH:flavin oxidoreductase/NADH oxidase family.</text>
</comment>
<dbReference type="GO" id="GO:0010181">
    <property type="term" value="F:FMN binding"/>
    <property type="evidence" value="ECO:0007669"/>
    <property type="project" value="InterPro"/>
</dbReference>
<dbReference type="PANTHER" id="PTHR42917">
    <property type="entry name" value="2,4-DIENOYL-COA REDUCTASE"/>
    <property type="match status" value="1"/>
</dbReference>
<evidence type="ECO:0000256" key="9">
    <source>
        <dbReference type="ARBA" id="ARBA00023014"/>
    </source>
</evidence>
<gene>
    <name evidence="12" type="ORF">SAMN04489712_12273</name>
</gene>
<dbReference type="Gene3D" id="3.20.20.70">
    <property type="entry name" value="Aldolase class I"/>
    <property type="match status" value="1"/>
</dbReference>
<dbReference type="GO" id="GO:0051536">
    <property type="term" value="F:iron-sulfur cluster binding"/>
    <property type="evidence" value="ECO:0007669"/>
    <property type="project" value="UniProtKB-KW"/>
</dbReference>
<dbReference type="OrthoDB" id="3169239at2"/>
<keyword evidence="4" id="KW-0285">Flavoprotein</keyword>
<dbReference type="InterPro" id="IPR036188">
    <property type="entry name" value="FAD/NAD-bd_sf"/>
</dbReference>
<evidence type="ECO:0000256" key="6">
    <source>
        <dbReference type="ARBA" id="ARBA00022723"/>
    </source>
</evidence>
<evidence type="ECO:0000256" key="1">
    <source>
        <dbReference type="ARBA" id="ARBA00001917"/>
    </source>
</evidence>
<feature type="domain" description="FAD/NAD(P)-binding" evidence="11">
    <location>
        <begin position="387"/>
        <end position="596"/>
    </location>
</feature>
<keyword evidence="5" id="KW-0288">FMN</keyword>
<dbReference type="InterPro" id="IPR001155">
    <property type="entry name" value="OxRdtase_FMN_N"/>
</dbReference>
<evidence type="ECO:0000313" key="12">
    <source>
        <dbReference type="EMBL" id="SEG88755.1"/>
    </source>
</evidence>
<dbReference type="EMBL" id="FNVO01000022">
    <property type="protein sequence ID" value="SEG88755.1"/>
    <property type="molecule type" value="Genomic_DNA"/>
</dbReference>
<dbReference type="Gene3D" id="3.50.50.60">
    <property type="entry name" value="FAD/NAD(P)-binding domain"/>
    <property type="match status" value="1"/>
</dbReference>
<keyword evidence="7" id="KW-0560">Oxidoreductase</keyword>
<reference evidence="13" key="1">
    <citation type="submission" date="2016-10" db="EMBL/GenBank/DDBJ databases">
        <authorList>
            <person name="Varghese N."/>
            <person name="Submissions S."/>
        </authorList>
    </citation>
    <scope>NUCLEOTIDE SEQUENCE [LARGE SCALE GENOMIC DNA]</scope>
    <source>
        <strain evidence="13">DSM 43163</strain>
    </source>
</reference>
<dbReference type="PRINTS" id="PR00419">
    <property type="entry name" value="ADXRDTASE"/>
</dbReference>
<dbReference type="Proteomes" id="UP000236723">
    <property type="component" value="Unassembled WGS sequence"/>
</dbReference>
<dbReference type="InterPro" id="IPR051793">
    <property type="entry name" value="NADH:flavin_oxidoreductase"/>
</dbReference>
<dbReference type="GO" id="GO:0046872">
    <property type="term" value="F:metal ion binding"/>
    <property type="evidence" value="ECO:0007669"/>
    <property type="project" value="UniProtKB-KW"/>
</dbReference>
<name>A0A1H6DVX9_9ACTN</name>
<evidence type="ECO:0000256" key="3">
    <source>
        <dbReference type="ARBA" id="ARBA00011048"/>
    </source>
</evidence>
<evidence type="ECO:0000259" key="11">
    <source>
        <dbReference type="Pfam" id="PF07992"/>
    </source>
</evidence>
<evidence type="ECO:0000256" key="2">
    <source>
        <dbReference type="ARBA" id="ARBA00001966"/>
    </source>
</evidence>
<keyword evidence="6" id="KW-0479">Metal-binding</keyword>
<comment type="cofactor">
    <cofactor evidence="2">
        <name>[4Fe-4S] cluster</name>
        <dbReference type="ChEBI" id="CHEBI:49883"/>
    </cofactor>
</comment>
<dbReference type="Gene3D" id="3.40.50.720">
    <property type="entry name" value="NAD(P)-binding Rossmann-like Domain"/>
    <property type="match status" value="1"/>
</dbReference>
<feature type="domain" description="NADH:flavin oxidoreductase/NADH oxidase N-terminal" evidence="10">
    <location>
        <begin position="8"/>
        <end position="338"/>
    </location>
</feature>
<evidence type="ECO:0000256" key="4">
    <source>
        <dbReference type="ARBA" id="ARBA00022630"/>
    </source>
</evidence>
<evidence type="ECO:0000256" key="5">
    <source>
        <dbReference type="ARBA" id="ARBA00022643"/>
    </source>
</evidence>
<dbReference type="SUPFAM" id="SSF51905">
    <property type="entry name" value="FAD/NAD(P)-binding domain"/>
    <property type="match status" value="1"/>
</dbReference>
<dbReference type="Pfam" id="PF07992">
    <property type="entry name" value="Pyr_redox_2"/>
    <property type="match status" value="1"/>
</dbReference>
<keyword evidence="8" id="KW-0408">Iron</keyword>
<dbReference type="GO" id="GO:0016491">
    <property type="term" value="F:oxidoreductase activity"/>
    <property type="evidence" value="ECO:0007669"/>
    <property type="project" value="UniProtKB-KW"/>
</dbReference>
<keyword evidence="9" id="KW-0411">Iron-sulfur</keyword>
<evidence type="ECO:0000256" key="8">
    <source>
        <dbReference type="ARBA" id="ARBA00023004"/>
    </source>
</evidence>
<keyword evidence="13" id="KW-1185">Reference proteome</keyword>
<dbReference type="Pfam" id="PF00724">
    <property type="entry name" value="Oxidored_FMN"/>
    <property type="match status" value="1"/>
</dbReference>
<dbReference type="SUPFAM" id="SSF51395">
    <property type="entry name" value="FMN-linked oxidoreductases"/>
    <property type="match status" value="1"/>
</dbReference>